<dbReference type="EMBL" id="JACICA010000004">
    <property type="protein sequence ID" value="MBB3702712.1"/>
    <property type="molecule type" value="Genomic_DNA"/>
</dbReference>
<evidence type="ECO:0000256" key="3">
    <source>
        <dbReference type="ARBA" id="ARBA00023235"/>
    </source>
</evidence>
<comment type="caution">
    <text evidence="4">Lacks conserved residue(s) required for the propagation of feature annotation.</text>
</comment>
<dbReference type="PANTHER" id="PTHR11142:SF0">
    <property type="entry name" value="TRNA PSEUDOURIDINE SYNTHASE-LIKE 1"/>
    <property type="match status" value="1"/>
</dbReference>
<dbReference type="AlphaFoldDB" id="A0A7W5UJQ8"/>
<dbReference type="GO" id="GO:0003723">
    <property type="term" value="F:RNA binding"/>
    <property type="evidence" value="ECO:0007669"/>
    <property type="project" value="InterPro"/>
</dbReference>
<dbReference type="PANTHER" id="PTHR11142">
    <property type="entry name" value="PSEUDOURIDYLATE SYNTHASE"/>
    <property type="match status" value="1"/>
</dbReference>
<keyword evidence="3 4" id="KW-0413">Isomerase</keyword>
<evidence type="ECO:0000259" key="8">
    <source>
        <dbReference type="Pfam" id="PF01416"/>
    </source>
</evidence>
<organism evidence="9 10">
    <name type="scientific">Alloprevotella rava</name>
    <dbReference type="NCBI Taxonomy" id="671218"/>
    <lineage>
        <taxon>Bacteria</taxon>
        <taxon>Pseudomonadati</taxon>
        <taxon>Bacteroidota</taxon>
        <taxon>Bacteroidia</taxon>
        <taxon>Bacteroidales</taxon>
        <taxon>Prevotellaceae</taxon>
        <taxon>Alloprevotella</taxon>
    </lineage>
</organism>
<dbReference type="HAMAP" id="MF_00171">
    <property type="entry name" value="TruA"/>
    <property type="match status" value="1"/>
</dbReference>
<evidence type="ECO:0000256" key="1">
    <source>
        <dbReference type="ARBA" id="ARBA00009375"/>
    </source>
</evidence>
<dbReference type="InterPro" id="IPR020095">
    <property type="entry name" value="PsdUridine_synth_TruA_C"/>
</dbReference>
<dbReference type="InterPro" id="IPR020097">
    <property type="entry name" value="PsdUridine_synth_TruA_a/b_dom"/>
</dbReference>
<proteinExistence type="inferred from homology"/>
<name>A0A7W5UJQ8_9BACT</name>
<comment type="function">
    <text evidence="4">Formation of pseudouridine at positions 38, 39 and 40 in the anticodon stem and loop of transfer RNAs.</text>
</comment>
<feature type="domain" description="Pseudouridine synthase I TruA alpha/beta" evidence="8">
    <location>
        <begin position="148"/>
        <end position="243"/>
    </location>
</feature>
<feature type="binding site" evidence="4 6">
    <location>
        <position position="109"/>
    </location>
    <ligand>
        <name>substrate</name>
    </ligand>
</feature>
<dbReference type="GO" id="GO:0031119">
    <property type="term" value="P:tRNA pseudouridine synthesis"/>
    <property type="evidence" value="ECO:0007669"/>
    <property type="project" value="UniProtKB-UniRule"/>
</dbReference>
<dbReference type="Gene3D" id="3.30.70.660">
    <property type="entry name" value="Pseudouridine synthase I, catalytic domain, C-terminal subdomain"/>
    <property type="match status" value="1"/>
</dbReference>
<reference evidence="9 10" key="1">
    <citation type="submission" date="2020-08" db="EMBL/GenBank/DDBJ databases">
        <title>Genomic Encyclopedia of Type Strains, Phase IV (KMG-IV): sequencing the most valuable type-strain genomes for metagenomic binning, comparative biology and taxonomic classification.</title>
        <authorList>
            <person name="Goeker M."/>
        </authorList>
    </citation>
    <scope>NUCLEOTIDE SEQUENCE [LARGE SCALE GENOMIC DNA]</scope>
    <source>
        <strain evidence="9 10">DSM 22548</strain>
    </source>
</reference>
<comment type="subunit">
    <text evidence="4">Homodimer.</text>
</comment>
<dbReference type="InterPro" id="IPR001406">
    <property type="entry name" value="PsdUridine_synth_TruA"/>
</dbReference>
<dbReference type="RefSeq" id="WP_183696131.1">
    <property type="nucleotide sequence ID" value="NZ_JACICA010000004.1"/>
</dbReference>
<dbReference type="Pfam" id="PF01416">
    <property type="entry name" value="PseudoU_synth_1"/>
    <property type="match status" value="2"/>
</dbReference>
<dbReference type="CDD" id="cd02570">
    <property type="entry name" value="PseudoU_synth_EcTruA"/>
    <property type="match status" value="1"/>
</dbReference>
<dbReference type="Proteomes" id="UP000541425">
    <property type="component" value="Unassembled WGS sequence"/>
</dbReference>
<evidence type="ECO:0000256" key="6">
    <source>
        <dbReference type="PIRSR" id="PIRSR001430-2"/>
    </source>
</evidence>
<dbReference type="InterPro" id="IPR020094">
    <property type="entry name" value="TruA/RsuA/RluB/E/F_N"/>
</dbReference>
<gene>
    <name evidence="4" type="primary">truA</name>
    <name evidence="9" type="ORF">FHS60_001175</name>
</gene>
<comment type="caution">
    <text evidence="9">The sequence shown here is derived from an EMBL/GenBank/DDBJ whole genome shotgun (WGS) entry which is preliminary data.</text>
</comment>
<accession>A0A7W5UJQ8</accession>
<evidence type="ECO:0000256" key="7">
    <source>
        <dbReference type="RuleBase" id="RU003792"/>
    </source>
</evidence>
<keyword evidence="2 4" id="KW-0819">tRNA processing</keyword>
<dbReference type="FunFam" id="3.30.70.580:FF:000001">
    <property type="entry name" value="tRNA pseudouridine synthase A"/>
    <property type="match status" value="1"/>
</dbReference>
<comment type="catalytic activity">
    <reaction evidence="4 7">
        <text>uridine(38/39/40) in tRNA = pseudouridine(38/39/40) in tRNA</text>
        <dbReference type="Rhea" id="RHEA:22376"/>
        <dbReference type="Rhea" id="RHEA-COMP:10085"/>
        <dbReference type="Rhea" id="RHEA-COMP:10087"/>
        <dbReference type="ChEBI" id="CHEBI:65314"/>
        <dbReference type="ChEBI" id="CHEBI:65315"/>
        <dbReference type="EC" id="5.4.99.12"/>
    </reaction>
</comment>
<dbReference type="Gene3D" id="3.30.70.580">
    <property type="entry name" value="Pseudouridine synthase I, catalytic domain, N-terminal subdomain"/>
    <property type="match status" value="1"/>
</dbReference>
<evidence type="ECO:0000256" key="4">
    <source>
        <dbReference type="HAMAP-Rule" id="MF_00171"/>
    </source>
</evidence>
<evidence type="ECO:0000313" key="10">
    <source>
        <dbReference type="Proteomes" id="UP000541425"/>
    </source>
</evidence>
<feature type="domain" description="Pseudouridine synthase I TruA alpha/beta" evidence="8">
    <location>
        <begin position="8"/>
        <end position="103"/>
    </location>
</feature>
<evidence type="ECO:0000313" key="9">
    <source>
        <dbReference type="EMBL" id="MBB3702712.1"/>
    </source>
</evidence>
<protein>
    <recommendedName>
        <fullName evidence="4">tRNA pseudouridine synthase A</fullName>
        <ecNumber evidence="4">5.4.99.12</ecNumber>
    </recommendedName>
    <alternativeName>
        <fullName evidence="4">tRNA pseudouridine(38-40) synthase</fullName>
    </alternativeName>
    <alternativeName>
        <fullName evidence="4">tRNA pseudouridylate synthase I</fullName>
    </alternativeName>
    <alternativeName>
        <fullName evidence="4">tRNA-uridine isomerase I</fullName>
    </alternativeName>
</protein>
<dbReference type="SUPFAM" id="SSF55120">
    <property type="entry name" value="Pseudouridine synthase"/>
    <property type="match status" value="1"/>
</dbReference>
<evidence type="ECO:0000256" key="5">
    <source>
        <dbReference type="PIRSR" id="PIRSR001430-1"/>
    </source>
</evidence>
<dbReference type="GO" id="GO:0160147">
    <property type="term" value="F:tRNA pseudouridine(38-40) synthase activity"/>
    <property type="evidence" value="ECO:0007669"/>
    <property type="project" value="UniProtKB-EC"/>
</dbReference>
<dbReference type="NCBIfam" id="TIGR00071">
    <property type="entry name" value="hisT_truA"/>
    <property type="match status" value="1"/>
</dbReference>
<dbReference type="InterPro" id="IPR020103">
    <property type="entry name" value="PsdUridine_synth_cat_dom_sf"/>
</dbReference>
<sequence length="245" mass="28110">MRYFIQFSYDGRNYHGWQVQPNAHSVQAEINHALSTILREEILTTGAGRTDAGVSAKMMWAHFDCAGEIDSVQLSYKLNRFLPEDIAIQRIVLVADNAHARFDATARTYHYFIYQQKNPFYRDFAARFTSPLDFKLMNKAASLLLNVVDFTSFSKVNTDTKTNNCRVQKALWEQVGEDLWRFEITADRFLRNMVRAIVGTLIEVGRGRMTLSQFEEVIARKDRCAAADSVPGNALFLVDVQYPYL</sequence>
<feature type="active site" description="Nucleophile" evidence="4 5">
    <location>
        <position position="51"/>
    </location>
</feature>
<dbReference type="EC" id="5.4.99.12" evidence="4"/>
<evidence type="ECO:0000256" key="2">
    <source>
        <dbReference type="ARBA" id="ARBA00022694"/>
    </source>
</evidence>
<comment type="similarity">
    <text evidence="1 4 7">Belongs to the tRNA pseudouridine synthase TruA family.</text>
</comment>
<dbReference type="PIRSF" id="PIRSF001430">
    <property type="entry name" value="tRNA_psdUrid_synth"/>
    <property type="match status" value="1"/>
</dbReference>